<dbReference type="WBParaSite" id="maker-uti_cns_0005091-snap-gene-0.3-mRNA-1">
    <property type="protein sequence ID" value="maker-uti_cns_0005091-snap-gene-0.3-mRNA-1"/>
    <property type="gene ID" value="maker-uti_cns_0005091-snap-gene-0.3"/>
</dbReference>
<sequence>VYVVTGFLLPVLPASLPFAGSAYGPAGAWCWITDTAWRMAVWFVPVLLLLLAILTVYIIILTRIRRRTTTWSGMYGEESAAAVATAAVQLQEQLYPLLAYPCIFLALNLLPFVNRINNAASAEPSFVLYLLSAQRLRTGGRQTESVVQEYNADGDGGQGGGMMDIATSTLTFSRFQNEAVDDQSQLQQPPLQHRLAEGEEQRASSVGLRPATDRY</sequence>
<dbReference type="AlphaFoldDB" id="A0A1I8H9S3"/>
<proteinExistence type="predicted"/>
<dbReference type="InterPro" id="IPR023041">
    <property type="entry name" value="Glucose_rcpt_Git3-like_N"/>
</dbReference>
<evidence type="ECO:0000313" key="8">
    <source>
        <dbReference type="Proteomes" id="UP000095280"/>
    </source>
</evidence>
<dbReference type="GO" id="GO:0005886">
    <property type="term" value="C:plasma membrane"/>
    <property type="evidence" value="ECO:0007669"/>
    <property type="project" value="TreeGrafter"/>
</dbReference>
<dbReference type="GO" id="GO:0007189">
    <property type="term" value="P:adenylate cyclase-activating G protein-coupled receptor signaling pathway"/>
    <property type="evidence" value="ECO:0007669"/>
    <property type="project" value="TreeGrafter"/>
</dbReference>
<evidence type="ECO:0000256" key="4">
    <source>
        <dbReference type="ARBA" id="ARBA00023136"/>
    </source>
</evidence>
<organism evidence="8 9">
    <name type="scientific">Macrostomum lignano</name>
    <dbReference type="NCBI Taxonomy" id="282301"/>
    <lineage>
        <taxon>Eukaryota</taxon>
        <taxon>Metazoa</taxon>
        <taxon>Spiralia</taxon>
        <taxon>Lophotrochozoa</taxon>
        <taxon>Platyhelminthes</taxon>
        <taxon>Rhabditophora</taxon>
        <taxon>Macrostomorpha</taxon>
        <taxon>Macrostomida</taxon>
        <taxon>Macrostomidae</taxon>
        <taxon>Macrostomum</taxon>
    </lineage>
</organism>
<dbReference type="PANTHER" id="PTHR23112">
    <property type="entry name" value="G PROTEIN-COUPLED RECEPTOR 157-RELATED"/>
    <property type="match status" value="1"/>
</dbReference>
<protein>
    <submittedName>
        <fullName evidence="9">Git3 domain-containing protein</fullName>
    </submittedName>
</protein>
<evidence type="ECO:0000256" key="2">
    <source>
        <dbReference type="ARBA" id="ARBA00022692"/>
    </source>
</evidence>
<evidence type="ECO:0000256" key="1">
    <source>
        <dbReference type="ARBA" id="ARBA00004141"/>
    </source>
</evidence>
<dbReference type="GO" id="GO:0004930">
    <property type="term" value="F:G protein-coupled receptor activity"/>
    <property type="evidence" value="ECO:0007669"/>
    <property type="project" value="TreeGrafter"/>
</dbReference>
<name>A0A1I8H9S3_9PLAT</name>
<feature type="region of interest" description="Disordered" evidence="5">
    <location>
        <begin position="179"/>
        <end position="215"/>
    </location>
</feature>
<keyword evidence="4 6" id="KW-0472">Membrane</keyword>
<feature type="transmembrane region" description="Helical" evidence="6">
    <location>
        <begin position="40"/>
        <end position="60"/>
    </location>
</feature>
<evidence type="ECO:0000256" key="5">
    <source>
        <dbReference type="SAM" id="MobiDB-lite"/>
    </source>
</evidence>
<reference evidence="9" key="1">
    <citation type="submission" date="2016-11" db="UniProtKB">
        <authorList>
            <consortium name="WormBaseParasite"/>
        </authorList>
    </citation>
    <scope>IDENTIFICATION</scope>
</reference>
<dbReference type="Gene3D" id="1.20.1070.10">
    <property type="entry name" value="Rhodopsin 7-helix transmembrane proteins"/>
    <property type="match status" value="1"/>
</dbReference>
<keyword evidence="2 6" id="KW-0812">Transmembrane</keyword>
<dbReference type="PANTHER" id="PTHR23112:SF43">
    <property type="entry name" value="CYCLIC AMP RECEPTOR-LIKE PROTEIN A"/>
    <property type="match status" value="1"/>
</dbReference>
<evidence type="ECO:0000259" key="7">
    <source>
        <dbReference type="Pfam" id="PF11710"/>
    </source>
</evidence>
<comment type="subcellular location">
    <subcellularLocation>
        <location evidence="1">Membrane</location>
        <topology evidence="1">Multi-pass membrane protein</topology>
    </subcellularLocation>
</comment>
<dbReference type="Pfam" id="PF11710">
    <property type="entry name" value="Git3"/>
    <property type="match status" value="1"/>
</dbReference>
<evidence type="ECO:0000256" key="3">
    <source>
        <dbReference type="ARBA" id="ARBA00022989"/>
    </source>
</evidence>
<feature type="compositionally biased region" description="Low complexity" evidence="5">
    <location>
        <begin position="182"/>
        <end position="192"/>
    </location>
</feature>
<keyword evidence="8" id="KW-1185">Reference proteome</keyword>
<feature type="domain" description="Glucose receptor Git3-like N-terminal" evidence="7">
    <location>
        <begin position="1"/>
        <end position="69"/>
    </location>
</feature>
<accession>A0A1I8H9S3</accession>
<evidence type="ECO:0000256" key="6">
    <source>
        <dbReference type="SAM" id="Phobius"/>
    </source>
</evidence>
<evidence type="ECO:0000313" key="9">
    <source>
        <dbReference type="WBParaSite" id="maker-uti_cns_0005091-snap-gene-0.3-mRNA-1"/>
    </source>
</evidence>
<keyword evidence="3 6" id="KW-1133">Transmembrane helix</keyword>
<dbReference type="Proteomes" id="UP000095280">
    <property type="component" value="Unplaced"/>
</dbReference>